<feature type="domain" description="NolW-like" evidence="8">
    <location>
        <begin position="327"/>
        <end position="443"/>
    </location>
</feature>
<keyword evidence="5" id="KW-0813">Transport</keyword>
<dbReference type="InterPro" id="IPR038591">
    <property type="entry name" value="NolW-like_sf"/>
</dbReference>
<dbReference type="Pfam" id="PF03958">
    <property type="entry name" value="Secretin_N"/>
    <property type="match status" value="2"/>
</dbReference>
<dbReference type="PANTHER" id="PTHR30332:SF25">
    <property type="entry name" value="SECRETIN XPSD"/>
    <property type="match status" value="1"/>
</dbReference>
<evidence type="ECO:0000256" key="2">
    <source>
        <dbReference type="ARBA" id="ARBA00022729"/>
    </source>
</evidence>
<dbReference type="GO" id="GO:0009279">
    <property type="term" value="C:cell outer membrane"/>
    <property type="evidence" value="ECO:0007669"/>
    <property type="project" value="UniProtKB-SubCell"/>
</dbReference>
<dbReference type="AlphaFoldDB" id="A0A0R2XR74"/>
<dbReference type="GO" id="GO:0009306">
    <property type="term" value="P:protein secretion"/>
    <property type="evidence" value="ECO:0007669"/>
    <property type="project" value="InterPro"/>
</dbReference>
<dbReference type="PRINTS" id="PR00811">
    <property type="entry name" value="BCTERIALGSPD"/>
</dbReference>
<evidence type="ECO:0000259" key="8">
    <source>
        <dbReference type="Pfam" id="PF03958"/>
    </source>
</evidence>
<dbReference type="InterPro" id="IPR050810">
    <property type="entry name" value="Bact_Secretion_Sys_Channel"/>
</dbReference>
<evidence type="ECO:0000256" key="4">
    <source>
        <dbReference type="RuleBase" id="RU004003"/>
    </source>
</evidence>
<feature type="compositionally biased region" description="Basic and acidic residues" evidence="6">
    <location>
        <begin position="356"/>
        <end position="367"/>
    </location>
</feature>
<accession>A0A0R2XR74</accession>
<dbReference type="Gene3D" id="3.55.50.30">
    <property type="match status" value="1"/>
</dbReference>
<comment type="subcellular location">
    <subcellularLocation>
        <location evidence="5">Cell outer membrane</location>
    </subcellularLocation>
    <subcellularLocation>
        <location evidence="1">Membrane</location>
    </subcellularLocation>
</comment>
<organism evidence="9 10">
    <name type="scientific">OM182 bacterium BACL3 MAG-120531-bin86</name>
    <dbReference type="NCBI Taxonomy" id="1655628"/>
    <lineage>
        <taxon>Bacteria</taxon>
        <taxon>Pseudomonadati</taxon>
        <taxon>Pseudomonadota</taxon>
        <taxon>Gammaproteobacteria</taxon>
        <taxon>OMG group</taxon>
        <taxon>OM182 clade</taxon>
    </lineage>
</organism>
<proteinExistence type="inferred from homology"/>
<evidence type="ECO:0000313" key="9">
    <source>
        <dbReference type="EMBL" id="KRP38461.1"/>
    </source>
</evidence>
<feature type="region of interest" description="Disordered" evidence="6">
    <location>
        <begin position="343"/>
        <end position="399"/>
    </location>
</feature>
<dbReference type="Gene3D" id="3.30.1370.120">
    <property type="match status" value="3"/>
</dbReference>
<evidence type="ECO:0000256" key="6">
    <source>
        <dbReference type="SAM" id="MobiDB-lite"/>
    </source>
</evidence>
<dbReference type="GO" id="GO:0015627">
    <property type="term" value="C:type II protein secretion system complex"/>
    <property type="evidence" value="ECO:0007669"/>
    <property type="project" value="TreeGrafter"/>
</dbReference>
<evidence type="ECO:0000313" key="10">
    <source>
        <dbReference type="Proteomes" id="UP000052124"/>
    </source>
</evidence>
<evidence type="ECO:0000256" key="5">
    <source>
        <dbReference type="RuleBase" id="RU004004"/>
    </source>
</evidence>
<feature type="domain" description="Type II/III secretion system secretin-like" evidence="7">
    <location>
        <begin position="517"/>
        <end position="678"/>
    </location>
</feature>
<evidence type="ECO:0000259" key="7">
    <source>
        <dbReference type="Pfam" id="PF00263"/>
    </source>
</evidence>
<reference evidence="9 10" key="1">
    <citation type="submission" date="2015-10" db="EMBL/GenBank/DDBJ databases">
        <title>Metagenome-Assembled Genomes uncover a global brackish microbiome.</title>
        <authorList>
            <person name="Hugerth L.W."/>
            <person name="Larsson J."/>
            <person name="Alneberg J."/>
            <person name="Lindh M.V."/>
            <person name="Legrand C."/>
            <person name="Pinhassi J."/>
            <person name="Andersson A.F."/>
        </authorList>
    </citation>
    <scope>NUCLEOTIDE SEQUENCE [LARGE SCALE GENOMIC DNA]</scope>
    <source>
        <strain evidence="9">BACL3 MAG-120531-bin86</strain>
    </source>
</reference>
<dbReference type="PRINTS" id="PR01032">
    <property type="entry name" value="PHAGEIV"/>
</dbReference>
<feature type="compositionally biased region" description="Polar residues" evidence="6">
    <location>
        <begin position="377"/>
        <end position="391"/>
    </location>
</feature>
<comment type="similarity">
    <text evidence="4">Belongs to the bacterial secretin family.</text>
</comment>
<dbReference type="PANTHER" id="PTHR30332">
    <property type="entry name" value="PROBABLE GENERAL SECRETION PATHWAY PROTEIN D"/>
    <property type="match status" value="1"/>
</dbReference>
<dbReference type="Pfam" id="PF00263">
    <property type="entry name" value="Secretin"/>
    <property type="match status" value="1"/>
</dbReference>
<keyword evidence="2" id="KW-0732">Signal</keyword>
<feature type="domain" description="NolW-like" evidence="8">
    <location>
        <begin position="253"/>
        <end position="317"/>
    </location>
</feature>
<comment type="caution">
    <text evidence="9">The sequence shown here is derived from an EMBL/GenBank/DDBJ whole genome shotgun (WGS) entry which is preliminary data.</text>
</comment>
<feature type="non-terminal residue" evidence="9">
    <location>
        <position position="1"/>
    </location>
</feature>
<protein>
    <recommendedName>
        <fullName evidence="11">NolW-like domain-containing protein</fullName>
    </recommendedName>
</protein>
<gene>
    <name evidence="9" type="ORF">ABS26_02790</name>
</gene>
<dbReference type="EMBL" id="LIDH01000142">
    <property type="protein sequence ID" value="KRP38461.1"/>
    <property type="molecule type" value="Genomic_DNA"/>
</dbReference>
<feature type="region of interest" description="Disordered" evidence="6">
    <location>
        <begin position="1"/>
        <end position="32"/>
    </location>
</feature>
<dbReference type="Proteomes" id="UP000052124">
    <property type="component" value="Unassembled WGS sequence"/>
</dbReference>
<dbReference type="InterPro" id="IPR001775">
    <property type="entry name" value="GspD/PilQ"/>
</dbReference>
<dbReference type="InterPro" id="IPR005644">
    <property type="entry name" value="NolW-like"/>
</dbReference>
<sequence length="707" mass="76531">CSAFDQGERPLGPFSGREASTGNESRRSAAEVAADEIAEIASPGSEQQQRLIAEINRVGEQPALAGYREQVPAPSGTPTTLAEDERVELNYEQAELRLVLEQLADSLNMSVVMDPSIDMKVSLRTSSNEPLALDDVWPVMRLLARDAGIVIDRVGNVFNIRRGVSNVPLEIATPDTLGEGTAPTIMQITPLVHVAADAAIEVIRPLIEGEGSVRRLLSGNTLAITSGEAQLRRINELLYVIDTDPFANQGISLYPLSNASATEVATELEEILSLIEGATPSYQVKGIERINAILVTAPARRGFDEIERWIEILDAASQEQVEQLFHYRVKNLSAKELGDTLSSVFESNDNRDDEDTNPRLRGTRDEQPVVFEPPSGNPDNQQELAQTSAPSSGEGARSNGAGNAIAANLAVKIVADEATNSLLIRSTARDYRQLLTTINQLDAVPLQVMINAVIAQITLTEGNEFGVDWSRIAVDSTLNPISTETTTDYTPSGRGGLMFSKSFIDGAAQVDATLEAISVNNDVQLLARPSLTVINNQEGEIQIGSQVPVEQGQAIGGAGVSTTNIQYRDTGIVLSITPQINDDGIVNLIIRQELSSVDNSSEGVNNNPVFNNQEINTTVVVRDGENVVLGGLIQADTENLNTGVPGLNRVPLLGRLFSYQQNSIQRRELFIVLRPEIINLNSETSVQYRDILERFELATQLIEEAGI</sequence>
<evidence type="ECO:0000256" key="3">
    <source>
        <dbReference type="ARBA" id="ARBA00023136"/>
    </source>
</evidence>
<dbReference type="InterPro" id="IPR004846">
    <property type="entry name" value="T2SS/T3SS_dom"/>
</dbReference>
<keyword evidence="3" id="KW-0472">Membrane</keyword>
<name>A0A0R2XR74_9GAMM</name>
<evidence type="ECO:0000256" key="1">
    <source>
        <dbReference type="ARBA" id="ARBA00004370"/>
    </source>
</evidence>
<evidence type="ECO:0008006" key="11">
    <source>
        <dbReference type="Google" id="ProtNLM"/>
    </source>
</evidence>